<feature type="transmembrane region" description="Helical" evidence="1">
    <location>
        <begin position="143"/>
        <end position="166"/>
    </location>
</feature>
<keyword evidence="1" id="KW-0472">Membrane</keyword>
<evidence type="ECO:0000256" key="1">
    <source>
        <dbReference type="SAM" id="Phobius"/>
    </source>
</evidence>
<evidence type="ECO:0000313" key="3">
    <source>
        <dbReference type="Proteomes" id="UP000622017"/>
    </source>
</evidence>
<gene>
    <name evidence="2" type="ORF">H8B15_17315</name>
</gene>
<reference evidence="2 3" key="1">
    <citation type="submission" date="2020-08" db="EMBL/GenBank/DDBJ databases">
        <title>Hymenobacter sp.</title>
        <authorList>
            <person name="Kim M.K."/>
        </authorList>
    </citation>
    <scope>NUCLEOTIDE SEQUENCE [LARGE SCALE GENOMIC DNA]</scope>
    <source>
        <strain evidence="2 3">BT507</strain>
    </source>
</reference>
<keyword evidence="3" id="KW-1185">Reference proteome</keyword>
<keyword evidence="1" id="KW-1133">Transmembrane helix</keyword>
<keyword evidence="1" id="KW-0812">Transmembrane</keyword>
<dbReference type="EMBL" id="JACSCY010000016">
    <property type="protein sequence ID" value="MBC6612686.1"/>
    <property type="molecule type" value="Genomic_DNA"/>
</dbReference>
<dbReference type="InterPro" id="IPR025250">
    <property type="entry name" value="DUF4199"/>
</dbReference>
<dbReference type="RefSeq" id="WP_187320908.1">
    <property type="nucleotide sequence ID" value="NZ_JACSCY010000016.1"/>
</dbReference>
<proteinExistence type="predicted"/>
<sequence length="175" mass="18945">MENTSTSTVSTASAGVRYGLLVGIASAILSLILYATNLEQSPVRWVSMVVLAGGIFLAHQFFKQHNNGFMSYGQGLGIGAVLGAVSGLIGGIYMFVYTQFINPDFLTIALNKARTDMEARGNLSDEQIEQGLQMSAKFMDGPFLYLGAVLGTLFFAFLLALVITAFTKHKRPEFE</sequence>
<evidence type="ECO:0000313" key="2">
    <source>
        <dbReference type="EMBL" id="MBC6612686.1"/>
    </source>
</evidence>
<accession>A0ABR7MNN0</accession>
<name>A0ABR7MNN0_9BACT</name>
<dbReference type="Proteomes" id="UP000622017">
    <property type="component" value="Unassembled WGS sequence"/>
</dbReference>
<dbReference type="Pfam" id="PF13858">
    <property type="entry name" value="DUF4199"/>
    <property type="match status" value="1"/>
</dbReference>
<feature type="transmembrane region" description="Helical" evidence="1">
    <location>
        <begin position="42"/>
        <end position="62"/>
    </location>
</feature>
<protein>
    <submittedName>
        <fullName evidence="2">DUF4199 domain-containing protein</fullName>
    </submittedName>
</protein>
<organism evidence="2 3">
    <name type="scientific">Hymenobacter citatus</name>
    <dbReference type="NCBI Taxonomy" id="2763506"/>
    <lineage>
        <taxon>Bacteria</taxon>
        <taxon>Pseudomonadati</taxon>
        <taxon>Bacteroidota</taxon>
        <taxon>Cytophagia</taxon>
        <taxon>Cytophagales</taxon>
        <taxon>Hymenobacteraceae</taxon>
        <taxon>Hymenobacter</taxon>
    </lineage>
</organism>
<comment type="caution">
    <text evidence="2">The sequence shown here is derived from an EMBL/GenBank/DDBJ whole genome shotgun (WGS) entry which is preliminary data.</text>
</comment>
<feature type="transmembrane region" description="Helical" evidence="1">
    <location>
        <begin position="18"/>
        <end position="36"/>
    </location>
</feature>
<feature type="transmembrane region" description="Helical" evidence="1">
    <location>
        <begin position="74"/>
        <end position="96"/>
    </location>
</feature>